<comment type="caution">
    <text evidence="1">The sequence shown here is derived from an EMBL/GenBank/DDBJ whole genome shotgun (WGS) entry which is preliminary data.</text>
</comment>
<evidence type="ECO:0000313" key="2">
    <source>
        <dbReference type="Proteomes" id="UP000014417"/>
    </source>
</evidence>
<dbReference type="PATRIC" id="fig|883161.3.peg.605"/>
<accession>S2WZB8</accession>
<dbReference type="HOGENOM" id="CLU_681267_0_0_11"/>
<dbReference type="AlphaFoldDB" id="S2WZB8"/>
<protein>
    <submittedName>
        <fullName evidence="1">Uncharacterized protein</fullName>
    </submittedName>
</protein>
<dbReference type="RefSeq" id="WP_016455449.1">
    <property type="nucleotide sequence ID" value="NZ_KE150269.1"/>
</dbReference>
<reference evidence="1 2" key="1">
    <citation type="submission" date="2013-04" db="EMBL/GenBank/DDBJ databases">
        <title>The Genome Sequence of Propionimicrobium lymphophilum ACS-093-V-SCH5.</title>
        <authorList>
            <consortium name="The Broad Institute Genomics Platform"/>
            <person name="Earl A."/>
            <person name="Ward D."/>
            <person name="Feldgarden M."/>
            <person name="Gevers D."/>
            <person name="Saerens B."/>
            <person name="Vaneechoutte M."/>
            <person name="Walker B."/>
            <person name="Young S."/>
            <person name="Zeng Q."/>
            <person name="Gargeya S."/>
            <person name="Fitzgerald M."/>
            <person name="Haas B."/>
            <person name="Abouelleil A."/>
            <person name="Allen A.W."/>
            <person name="Alvarado L."/>
            <person name="Arachchi H.M."/>
            <person name="Berlin A.M."/>
            <person name="Chapman S.B."/>
            <person name="Gainer-Dewar J."/>
            <person name="Goldberg J."/>
            <person name="Griggs A."/>
            <person name="Gujja S."/>
            <person name="Hansen M."/>
            <person name="Howarth C."/>
            <person name="Imamovic A."/>
            <person name="Ireland A."/>
            <person name="Larimer J."/>
            <person name="McCowan C."/>
            <person name="Murphy C."/>
            <person name="Pearson M."/>
            <person name="Poon T.W."/>
            <person name="Priest M."/>
            <person name="Roberts A."/>
            <person name="Saif S."/>
            <person name="Shea T."/>
            <person name="Sisk P."/>
            <person name="Sykes S."/>
            <person name="Wortman J."/>
            <person name="Nusbaum C."/>
            <person name="Birren B."/>
        </authorList>
    </citation>
    <scope>NUCLEOTIDE SEQUENCE [LARGE SCALE GENOMIC DNA]</scope>
    <source>
        <strain evidence="1 2">ACS-093-V-SCH5</strain>
    </source>
</reference>
<proteinExistence type="predicted"/>
<dbReference type="OrthoDB" id="3194795at2"/>
<keyword evidence="2" id="KW-1185">Reference proteome</keyword>
<organism evidence="1 2">
    <name type="scientific">Propionimicrobium lymphophilum ACS-093-V-SCH5</name>
    <dbReference type="NCBI Taxonomy" id="883161"/>
    <lineage>
        <taxon>Bacteria</taxon>
        <taxon>Bacillati</taxon>
        <taxon>Actinomycetota</taxon>
        <taxon>Actinomycetes</taxon>
        <taxon>Propionibacteriales</taxon>
        <taxon>Propionibacteriaceae</taxon>
        <taxon>Propionimicrobium</taxon>
    </lineage>
</organism>
<name>S2WZB8_9ACTN</name>
<dbReference type="EMBL" id="AGZR01000005">
    <property type="protein sequence ID" value="EPD33074.1"/>
    <property type="molecule type" value="Genomic_DNA"/>
</dbReference>
<evidence type="ECO:0000313" key="1">
    <source>
        <dbReference type="EMBL" id="EPD33074.1"/>
    </source>
</evidence>
<dbReference type="Proteomes" id="UP000014417">
    <property type="component" value="Unassembled WGS sequence"/>
</dbReference>
<sequence>MKEDADKTGNNLDAARDFVSSLEFKADSFDVNLEKDVLVKIPFDTLFTLGSGFSLLNDYFAKPDLLEERVVIRDKSGNILPLSVLNKFKDGSGMLGSYRDASGVLQQARICSETGKVVSTTAGGPALLLVAAAITLIKNRLDSIQASVDDVLTYLEEKDKAELRANIRDLERLLNQYRNNWGNETWMMSAHNEVASILRSTDAATIHLGVRLKNDIAKKEMFSRRGNTAKRLKNVIELLKEYKIACGAFAFASFLEPILSENLSEENLESVAKSIEAKSDEYRAIFITCRDKFEELANRDLQMLLPEFADNVFSAFSDLAKGLLSTKDSEKELEDSEKLKKRQLKVENLLELMAPVQPEEENPFHETVVALNNLYNQPHMVAVDAENVYVLPAPKEEKPTGASD</sequence>
<gene>
    <name evidence="1" type="ORF">HMPREF9306_00603</name>
</gene>